<evidence type="ECO:0000256" key="7">
    <source>
        <dbReference type="ARBA" id="ARBA00022989"/>
    </source>
</evidence>
<accession>A0A8G2CAX5</accession>
<evidence type="ECO:0000256" key="2">
    <source>
        <dbReference type="ARBA" id="ARBA00010942"/>
    </source>
</evidence>
<comment type="subcellular location">
    <subcellularLocation>
        <location evidence="1">Cell inner membrane</location>
        <topology evidence="1">Multi-pass membrane protein</topology>
    </subcellularLocation>
</comment>
<feature type="transmembrane region" description="Helical" evidence="9">
    <location>
        <begin position="968"/>
        <end position="987"/>
    </location>
</feature>
<dbReference type="Gene3D" id="1.20.1640.10">
    <property type="entry name" value="Multidrug efflux transporter AcrB transmembrane domain"/>
    <property type="match status" value="2"/>
</dbReference>
<evidence type="ECO:0000256" key="4">
    <source>
        <dbReference type="ARBA" id="ARBA00022475"/>
    </source>
</evidence>
<evidence type="ECO:0000256" key="1">
    <source>
        <dbReference type="ARBA" id="ARBA00004429"/>
    </source>
</evidence>
<dbReference type="InterPro" id="IPR027463">
    <property type="entry name" value="AcrB_DN_DC_subdom"/>
</dbReference>
<evidence type="ECO:0000313" key="12">
    <source>
        <dbReference type="Proteomes" id="UP000184001"/>
    </source>
</evidence>
<comment type="caution">
    <text evidence="11">The sequence shown here is derived from an EMBL/GenBank/DDBJ whole genome shotgun (WGS) entry which is preliminary data.</text>
</comment>
<dbReference type="SUPFAM" id="SSF82714">
    <property type="entry name" value="Multidrug efflux transporter AcrB TolC docking domain, DN and DC subdomains"/>
    <property type="match status" value="2"/>
</dbReference>
<dbReference type="NCBIfam" id="TIGR00915">
    <property type="entry name" value="2A0602"/>
    <property type="match status" value="1"/>
</dbReference>
<dbReference type="PANTHER" id="PTHR32063:SF76">
    <property type="entry name" value="EFFLUX PUMP MEMBRANE TRANSPORTER"/>
    <property type="match status" value="1"/>
</dbReference>
<feature type="transmembrane region" description="Helical" evidence="9">
    <location>
        <begin position="368"/>
        <end position="389"/>
    </location>
</feature>
<keyword evidence="4" id="KW-1003">Cell membrane</keyword>
<keyword evidence="5" id="KW-0997">Cell inner membrane</keyword>
<dbReference type="Pfam" id="PF00873">
    <property type="entry name" value="ACR_tran"/>
    <property type="match status" value="1"/>
</dbReference>
<dbReference type="AlphaFoldDB" id="A0A8G2CAX5"/>
<evidence type="ECO:0000256" key="9">
    <source>
        <dbReference type="SAM" id="Phobius"/>
    </source>
</evidence>
<keyword evidence="8 9" id="KW-0472">Membrane</keyword>
<dbReference type="GO" id="GO:0009636">
    <property type="term" value="P:response to toxic substance"/>
    <property type="evidence" value="ECO:0007669"/>
    <property type="project" value="UniProtKB-ARBA"/>
</dbReference>
<evidence type="ECO:0000256" key="8">
    <source>
        <dbReference type="ARBA" id="ARBA00023136"/>
    </source>
</evidence>
<dbReference type="GO" id="GO:0005886">
    <property type="term" value="C:plasma membrane"/>
    <property type="evidence" value="ECO:0007669"/>
    <property type="project" value="UniProtKB-SubCell"/>
</dbReference>
<keyword evidence="3" id="KW-0813">Transport</keyword>
<dbReference type="Gene3D" id="3.30.70.1440">
    <property type="entry name" value="Multidrug efflux transporter AcrB pore domain"/>
    <property type="match status" value="1"/>
</dbReference>
<proteinExistence type="inferred from homology"/>
<feature type="transmembrane region" description="Helical" evidence="9">
    <location>
        <begin position="395"/>
        <end position="415"/>
    </location>
</feature>
<keyword evidence="7 9" id="KW-1133">Transmembrane helix</keyword>
<feature type="transmembrane region" description="Helical" evidence="9">
    <location>
        <begin position="342"/>
        <end position="361"/>
    </location>
</feature>
<dbReference type="SUPFAM" id="SSF82693">
    <property type="entry name" value="Multidrug efflux transporter AcrB pore domain, PN1, PN2, PC1 and PC2 subdomains"/>
    <property type="match status" value="3"/>
</dbReference>
<sequence length="1051" mass="115214">MTISHFFIDRPKFAIVISIVITLVGILALITLPIAQYPDITPPIVTVTATFPGASPEILERTVIKPLEDNINGVEDMIYISSSADTTGTATTSITFAPGTDPDIAQVNVQNRVSQAEPNLPEQVRRLGVKVNRQSTTMLLGVSLISPDNSFSSLFLNNYAQQFVVDPLKRINGVSDVQIFGSPYSMRIWLDPRLMESYRMTTADVRDALQQQNIIVAAGNLGGGPNIPQQQFRYTVQAQGRLITAEEFNNIILRTSSNGAIVRVKDIGRAELGEESYDFLAKLDNKPQAFVVAYQTSDGNALDIAQNIYKEMEILSKQFPKGVDYLIPYDTTIFIKRSIDEVVTTLLQAVALVILVVFLFLQNVRATFIPTVAIPVSLIGTFAVMQALGYSINTISLFGLVLAIGVVVDDAIVVIENVERHMTESKLPPKEAARIAMSEVTSPVIATTLVLMAVFVPVMFMPGITGGLYKQFAVTITVSVIISSINALTLSPALCSLILKEGQLEPISFLRPIDRAIKWSTERYGTIITTVLRKGFLTTVAVIAIFGSTGYLYKTTPTAFIPNEDQGFFFVDAQLPEAASLNRTQRVLGEITDITKKISGVERVITVAGRSFLSGNLSNTGLIIVMLEDWDHRPDKTLRDIMSEADNLYRNYPDASLRSFELPAIPGIGTTNGFAYQLQDTLSRPPENIAKVAQQLAFKATQDPAVQLAYTTFRTDVPQYFLNVDRNKAMVLGISLGEIYATLQAQFGSLYVNDFVRQGQIYQVNIQADAKYRSIPEDFRLFYVRNGKGEMVPISSVASISPILGPAQVFHYNLYSTVAINGSAAPGYSSGDAITTMERLSKELPPGYTFEWTALSLQEIEAGNLAPLIFLLSFTFVYLFLVAQYESWIMPLAIVGSVPLAIFGAITGIHYWAPLFELNNNIYAQVGLVLLIGMAAKTSILIVEFAMDNYKEGKTAQEAAFTAAKLRFRAVLMTALSFVLGVSPLVVASGPGSASRHSLGIAVMCGMITATVFAPLLVPGFYYHLQRWLEFFAKKMRAAQKNSTEKPESSS</sequence>
<protein>
    <submittedName>
        <fullName evidence="10">Efflux RND transporter permease subunit</fullName>
    </submittedName>
    <submittedName>
        <fullName evidence="11">Hydrophobic/amphiphilic exporter-1, HAE1 family</fullName>
    </submittedName>
</protein>
<organism evidence="11 12">
    <name type="scientific">Halodesulfovibrio aestuarii</name>
    <dbReference type="NCBI Taxonomy" id="126333"/>
    <lineage>
        <taxon>Bacteria</taxon>
        <taxon>Pseudomonadati</taxon>
        <taxon>Thermodesulfobacteriota</taxon>
        <taxon>Desulfovibrionia</taxon>
        <taxon>Desulfovibrionales</taxon>
        <taxon>Desulfovibrionaceae</taxon>
        <taxon>Halodesulfovibrio</taxon>
    </lineage>
</organism>
<feature type="transmembrane region" description="Helical" evidence="9">
    <location>
        <begin position="472"/>
        <end position="499"/>
    </location>
</feature>
<dbReference type="Gene3D" id="3.30.2090.10">
    <property type="entry name" value="Multidrug efflux transporter AcrB TolC docking domain, DN and DC subdomains"/>
    <property type="match status" value="2"/>
</dbReference>
<dbReference type="Proteomes" id="UP000184001">
    <property type="component" value="Unassembled WGS sequence"/>
</dbReference>
<name>A0A8G2CAX5_9BACT</name>
<dbReference type="PANTHER" id="PTHR32063">
    <property type="match status" value="1"/>
</dbReference>
<gene>
    <name evidence="10" type="ORF">AB2Z07_12415</name>
    <name evidence="11" type="ORF">SAMN05660830_01991</name>
</gene>
<dbReference type="Gene3D" id="3.30.70.1430">
    <property type="entry name" value="Multidrug efflux transporter AcrB pore domain"/>
    <property type="match status" value="2"/>
</dbReference>
<dbReference type="EMBL" id="FQZR01000004">
    <property type="protein sequence ID" value="SHJ26627.1"/>
    <property type="molecule type" value="Genomic_DNA"/>
</dbReference>
<dbReference type="GO" id="GO:0015562">
    <property type="term" value="F:efflux transmembrane transporter activity"/>
    <property type="evidence" value="ECO:0007669"/>
    <property type="project" value="InterPro"/>
</dbReference>
<dbReference type="PRINTS" id="PR00702">
    <property type="entry name" value="ACRIFLAVINRP"/>
</dbReference>
<dbReference type="Gene3D" id="3.30.70.1320">
    <property type="entry name" value="Multidrug efflux transporter AcrB pore domain like"/>
    <property type="match status" value="1"/>
</dbReference>
<evidence type="ECO:0000313" key="11">
    <source>
        <dbReference type="EMBL" id="SHJ26627.1"/>
    </source>
</evidence>
<reference evidence="10 13" key="2">
    <citation type="submission" date="2024-07" db="EMBL/GenBank/DDBJ databases">
        <title>Active virus-host system and metabolic interactions in a Lokiarchaeon culture.</title>
        <authorList>
            <person name="Ponce Toledo R.I."/>
            <person name="Rodrigues Oliveira T."/>
            <person name="Schleper C."/>
        </authorList>
    </citation>
    <scope>NUCLEOTIDE SEQUENCE [LARGE SCALE GENOMIC DNA]</scope>
    <source>
        <strain evidence="10 13">B35</strain>
    </source>
</reference>
<evidence type="ECO:0000256" key="5">
    <source>
        <dbReference type="ARBA" id="ARBA00022519"/>
    </source>
</evidence>
<keyword evidence="13" id="KW-1185">Reference proteome</keyword>
<keyword evidence="6 9" id="KW-0812">Transmembrane</keyword>
<dbReference type="Proteomes" id="UP001568358">
    <property type="component" value="Unassembled WGS sequence"/>
</dbReference>
<evidence type="ECO:0000256" key="3">
    <source>
        <dbReference type="ARBA" id="ARBA00022448"/>
    </source>
</evidence>
<reference evidence="11 12" key="1">
    <citation type="submission" date="2016-11" db="EMBL/GenBank/DDBJ databases">
        <authorList>
            <person name="Varghese N."/>
            <person name="Submissions S."/>
        </authorList>
    </citation>
    <scope>NUCLEOTIDE SEQUENCE [LARGE SCALE GENOMIC DNA]</scope>
    <source>
        <strain evidence="11 12">DSM 17919</strain>
    </source>
</reference>
<feature type="transmembrane region" description="Helical" evidence="9">
    <location>
        <begin position="892"/>
        <end position="913"/>
    </location>
</feature>
<dbReference type="InterPro" id="IPR001036">
    <property type="entry name" value="Acrflvin-R"/>
</dbReference>
<evidence type="ECO:0000313" key="13">
    <source>
        <dbReference type="Proteomes" id="UP001568358"/>
    </source>
</evidence>
<dbReference type="EMBL" id="JBFSOO010000009">
    <property type="protein sequence ID" value="MEZ6854321.1"/>
    <property type="molecule type" value="Genomic_DNA"/>
</dbReference>
<evidence type="ECO:0000256" key="6">
    <source>
        <dbReference type="ARBA" id="ARBA00022692"/>
    </source>
</evidence>
<comment type="similarity">
    <text evidence="2">Belongs to the resistance-nodulation-cell division (RND) (TC 2.A.6) family.</text>
</comment>
<dbReference type="RefSeq" id="WP_020000064.1">
    <property type="nucleotide sequence ID" value="NZ_CP192219.1"/>
</dbReference>
<evidence type="ECO:0000313" key="10">
    <source>
        <dbReference type="EMBL" id="MEZ6854321.1"/>
    </source>
</evidence>
<feature type="transmembrane region" description="Helical" evidence="9">
    <location>
        <begin position="535"/>
        <end position="553"/>
    </location>
</feature>
<feature type="transmembrane region" description="Helical" evidence="9">
    <location>
        <begin position="12"/>
        <end position="35"/>
    </location>
</feature>
<dbReference type="SUPFAM" id="SSF82866">
    <property type="entry name" value="Multidrug efflux transporter AcrB transmembrane domain"/>
    <property type="match status" value="2"/>
</dbReference>
<dbReference type="NCBIfam" id="NF000282">
    <property type="entry name" value="RND_permease_1"/>
    <property type="match status" value="1"/>
</dbReference>
<feature type="transmembrane region" description="Helical" evidence="9">
    <location>
        <begin position="865"/>
        <end position="885"/>
    </location>
</feature>
<dbReference type="InterPro" id="IPR004764">
    <property type="entry name" value="MdtF-like"/>
</dbReference>
<dbReference type="FunFam" id="1.20.1640.10:FF:000001">
    <property type="entry name" value="Efflux pump membrane transporter"/>
    <property type="match status" value="1"/>
</dbReference>
<dbReference type="GO" id="GO:0042910">
    <property type="term" value="F:xenobiotic transmembrane transporter activity"/>
    <property type="evidence" value="ECO:0007669"/>
    <property type="project" value="TreeGrafter"/>
</dbReference>
<feature type="transmembrane region" description="Helical" evidence="9">
    <location>
        <begin position="436"/>
        <end position="460"/>
    </location>
</feature>
<dbReference type="FunFam" id="3.30.70.1430:FF:000001">
    <property type="entry name" value="Efflux pump membrane transporter"/>
    <property type="match status" value="1"/>
</dbReference>
<feature type="transmembrane region" description="Helical" evidence="9">
    <location>
        <begin position="999"/>
        <end position="1025"/>
    </location>
</feature>
<feature type="transmembrane region" description="Helical" evidence="9">
    <location>
        <begin position="925"/>
        <end position="947"/>
    </location>
</feature>